<keyword evidence="8" id="KW-0256">Endoplasmic reticulum</keyword>
<protein>
    <recommendedName>
        <fullName evidence="11">GPI mannosyltransferase I</fullName>
    </recommendedName>
</protein>
<feature type="compositionally biased region" description="Basic and acidic residues" evidence="12">
    <location>
        <begin position="225"/>
        <end position="242"/>
    </location>
</feature>
<dbReference type="InterPro" id="IPR016024">
    <property type="entry name" value="ARM-type_fold"/>
</dbReference>
<dbReference type="InterPro" id="IPR007704">
    <property type="entry name" value="PIG-M"/>
</dbReference>
<evidence type="ECO:0000256" key="6">
    <source>
        <dbReference type="ARBA" id="ARBA00022679"/>
    </source>
</evidence>
<gene>
    <name evidence="14" type="ORF">EZS28_000190</name>
</gene>
<feature type="transmembrane region" description="Helical" evidence="13">
    <location>
        <begin position="20"/>
        <end position="40"/>
    </location>
</feature>
<organism evidence="14 15">
    <name type="scientific">Streblomastix strix</name>
    <dbReference type="NCBI Taxonomy" id="222440"/>
    <lineage>
        <taxon>Eukaryota</taxon>
        <taxon>Metamonada</taxon>
        <taxon>Preaxostyla</taxon>
        <taxon>Oxymonadida</taxon>
        <taxon>Streblomastigidae</taxon>
        <taxon>Streblomastix</taxon>
    </lineage>
</organism>
<keyword evidence="10 13" id="KW-0472">Membrane</keyword>
<evidence type="ECO:0000256" key="9">
    <source>
        <dbReference type="ARBA" id="ARBA00022989"/>
    </source>
</evidence>
<evidence type="ECO:0000256" key="8">
    <source>
        <dbReference type="ARBA" id="ARBA00022824"/>
    </source>
</evidence>
<comment type="similarity">
    <text evidence="3">Belongs to the PIGM family.</text>
</comment>
<dbReference type="AlphaFoldDB" id="A0A5J4XAF1"/>
<evidence type="ECO:0000256" key="5">
    <source>
        <dbReference type="ARBA" id="ARBA00022676"/>
    </source>
</evidence>
<evidence type="ECO:0000256" key="7">
    <source>
        <dbReference type="ARBA" id="ARBA00022692"/>
    </source>
</evidence>
<evidence type="ECO:0000256" key="12">
    <source>
        <dbReference type="SAM" id="MobiDB-lite"/>
    </source>
</evidence>
<evidence type="ECO:0000256" key="11">
    <source>
        <dbReference type="ARBA" id="ARBA00032997"/>
    </source>
</evidence>
<feature type="transmembrane region" description="Helical" evidence="13">
    <location>
        <begin position="406"/>
        <end position="424"/>
    </location>
</feature>
<accession>A0A5J4XAF1</accession>
<feature type="region of interest" description="Disordered" evidence="12">
    <location>
        <begin position="469"/>
        <end position="495"/>
    </location>
</feature>
<feature type="compositionally biased region" description="Basic and acidic residues" evidence="12">
    <location>
        <begin position="478"/>
        <end position="494"/>
    </location>
</feature>
<feature type="transmembrane region" description="Helical" evidence="13">
    <location>
        <begin position="175"/>
        <end position="198"/>
    </location>
</feature>
<dbReference type="PANTHER" id="PTHR12886">
    <property type="entry name" value="PIG-M MANNOSYLTRANSFERASE"/>
    <property type="match status" value="1"/>
</dbReference>
<reference evidence="14 15" key="1">
    <citation type="submission" date="2019-03" db="EMBL/GenBank/DDBJ databases">
        <title>Single cell metagenomics reveals metabolic interactions within the superorganism composed of flagellate Streblomastix strix and complex community of Bacteroidetes bacteria on its surface.</title>
        <authorList>
            <person name="Treitli S.C."/>
            <person name="Kolisko M."/>
            <person name="Husnik F."/>
            <person name="Keeling P."/>
            <person name="Hampl V."/>
        </authorList>
    </citation>
    <scope>NUCLEOTIDE SEQUENCE [LARGE SCALE GENOMIC DNA]</scope>
    <source>
        <strain evidence="14">ST1C</strain>
    </source>
</reference>
<dbReference type="GO" id="GO:1990529">
    <property type="term" value="C:glycosylphosphatidylinositol-mannosyltransferase I complex"/>
    <property type="evidence" value="ECO:0007669"/>
    <property type="project" value="TreeGrafter"/>
</dbReference>
<evidence type="ECO:0000313" key="15">
    <source>
        <dbReference type="Proteomes" id="UP000324800"/>
    </source>
</evidence>
<dbReference type="EMBL" id="SNRW01000014">
    <property type="protein sequence ID" value="KAA6404281.1"/>
    <property type="molecule type" value="Genomic_DNA"/>
</dbReference>
<keyword evidence="4" id="KW-0337">GPI-anchor biosynthesis</keyword>
<dbReference type="OrthoDB" id="1741594at2759"/>
<evidence type="ECO:0000313" key="14">
    <source>
        <dbReference type="EMBL" id="KAA6404281.1"/>
    </source>
</evidence>
<evidence type="ECO:0000256" key="1">
    <source>
        <dbReference type="ARBA" id="ARBA00004477"/>
    </source>
</evidence>
<dbReference type="GO" id="GO:0005789">
    <property type="term" value="C:endoplasmic reticulum membrane"/>
    <property type="evidence" value="ECO:0007669"/>
    <property type="project" value="UniProtKB-SubCell"/>
</dbReference>
<name>A0A5J4XAF1_9EUKA</name>
<feature type="transmembrane region" description="Helical" evidence="13">
    <location>
        <begin position="338"/>
        <end position="359"/>
    </location>
</feature>
<evidence type="ECO:0000256" key="4">
    <source>
        <dbReference type="ARBA" id="ARBA00022502"/>
    </source>
</evidence>
<evidence type="ECO:0000256" key="2">
    <source>
        <dbReference type="ARBA" id="ARBA00004687"/>
    </source>
</evidence>
<keyword evidence="5 14" id="KW-0328">Glycosyltransferase</keyword>
<evidence type="ECO:0000256" key="10">
    <source>
        <dbReference type="ARBA" id="ARBA00023136"/>
    </source>
</evidence>
<feature type="transmembrane region" description="Helical" evidence="13">
    <location>
        <begin position="366"/>
        <end position="386"/>
    </location>
</feature>
<feature type="region of interest" description="Disordered" evidence="12">
    <location>
        <begin position="216"/>
        <end position="242"/>
    </location>
</feature>
<dbReference type="PANTHER" id="PTHR12886:SF0">
    <property type="entry name" value="GPI MANNOSYLTRANSFERASE 1"/>
    <property type="match status" value="1"/>
</dbReference>
<comment type="subcellular location">
    <subcellularLocation>
        <location evidence="1">Endoplasmic reticulum membrane</location>
        <topology evidence="1">Multi-pass membrane protein</topology>
    </subcellularLocation>
</comment>
<dbReference type="GO" id="GO:0006506">
    <property type="term" value="P:GPI anchor biosynthetic process"/>
    <property type="evidence" value="ECO:0007669"/>
    <property type="project" value="UniProtKB-UniPathway"/>
</dbReference>
<evidence type="ECO:0000256" key="3">
    <source>
        <dbReference type="ARBA" id="ARBA00011071"/>
    </source>
</evidence>
<dbReference type="GO" id="GO:0004376">
    <property type="term" value="F:GPI mannosyltransferase activity"/>
    <property type="evidence" value="ECO:0007669"/>
    <property type="project" value="InterPro"/>
</dbReference>
<evidence type="ECO:0000256" key="13">
    <source>
        <dbReference type="SAM" id="Phobius"/>
    </source>
</evidence>
<keyword evidence="6 14" id="KW-0808">Transferase</keyword>
<dbReference type="Proteomes" id="UP000324800">
    <property type="component" value="Unassembled WGS sequence"/>
</dbReference>
<feature type="transmembrane region" description="Helical" evidence="13">
    <location>
        <begin position="274"/>
        <end position="293"/>
    </location>
</feature>
<dbReference type="SUPFAM" id="SSF48371">
    <property type="entry name" value="ARM repeat"/>
    <property type="match status" value="1"/>
</dbReference>
<sequence>MFQSNKQVRGNQIIEKNPLIRTIFFGAFAIRLALIVYGLWHDSKMELKYTDIDYTVLTEGSKYAVEGQSPFYRSTYRYSPIYSYLMIPNVLFNIAFGKIVFCALDLACGWFIYLILKEDPLKLRLNSNEILLNTSLWLFNPIVINVSTRGSSESIVTFFALATLYYFLKRKVTISAIFFGLAVHVKIYPILFSLPFVLRLDNNWVESYKQLGSKNRNKNINRRSTSRDEKSDISEDAEKTDRNNDDQIVKDVGTVVDKSKQFVVKLIKALKYRIQFTIISFSTFVVITAFFYFKYGFQCIFEQFLYHVTRTDVRHNFSLFWLFLYLKESSAASSVSKFFSIAFFLPQIILWVALSLKLFRKLPLCLFSIVLSFVMFNKVSTVQYFVWYFSLLPLALPFAPLAKSKVTPILFAVWQAVQFWWVRISYLIELKGYSEFFTMFINCVVFFTCHALILLLFIVEPGVSERQQARFSENTNESSKHDQQKRRESEFQRNRREKRNVALASLRVSKSINQDNSAKIDEIPRLFTEIQSDQLVSVQSALNQLQQLAECGEDEIAALISYNFAGIAIQLLKQQNKSEIFVKLLQLIYIIFQSGSSDKTLSLAHSEITPILKDMRDIISACGAVSQCTQILLQFIRPRQISGVEIDFTQTDTELNINNLNSNLFASILLFFSSFSKPPLNIEVLRVIAENMPQLIRILSELIHNHINLPATALLLDLLQHAISGDNSGRINNKNSDDWYSNNWGFASTDNINQLCGSLVNSTVGKCMVIILDQATTVIIQ</sequence>
<comment type="pathway">
    <text evidence="2">Glycolipid biosynthesis; glycosylphosphatidylinositol-anchor biosynthesis.</text>
</comment>
<proteinExistence type="inferred from homology"/>
<dbReference type="UniPathway" id="UPA00196"/>
<dbReference type="Pfam" id="PF05007">
    <property type="entry name" value="Mannosyl_trans"/>
    <property type="match status" value="2"/>
</dbReference>
<keyword evidence="9 13" id="KW-1133">Transmembrane helix</keyword>
<comment type="caution">
    <text evidence="14">The sequence shown here is derived from an EMBL/GenBank/DDBJ whole genome shotgun (WGS) entry which is preliminary data.</text>
</comment>
<dbReference type="GO" id="GO:0051751">
    <property type="term" value="F:alpha-1,4-mannosyltransferase activity"/>
    <property type="evidence" value="ECO:0007669"/>
    <property type="project" value="InterPro"/>
</dbReference>
<keyword evidence="7 13" id="KW-0812">Transmembrane</keyword>
<feature type="transmembrane region" description="Helical" evidence="13">
    <location>
        <begin position="436"/>
        <end position="459"/>
    </location>
</feature>
<feature type="transmembrane region" description="Helical" evidence="13">
    <location>
        <begin position="90"/>
        <end position="116"/>
    </location>
</feature>